<keyword evidence="2" id="KW-0812">Transmembrane</keyword>
<gene>
    <name evidence="3" type="ORF">EKD16_02785</name>
</gene>
<feature type="region of interest" description="Disordered" evidence="1">
    <location>
        <begin position="148"/>
        <end position="235"/>
    </location>
</feature>
<proteinExistence type="predicted"/>
<dbReference type="OrthoDB" id="9808623at2"/>
<dbReference type="PANTHER" id="PTHR38588:SF1">
    <property type="entry name" value="BLL0334 PROTEIN"/>
    <property type="match status" value="1"/>
</dbReference>
<dbReference type="Gene3D" id="3.30.530.20">
    <property type="match status" value="1"/>
</dbReference>
<dbReference type="KEGG" id="strr:EKD16_02785"/>
<organism evidence="3 4">
    <name type="scientific">Streptomonospora litoralis</name>
    <dbReference type="NCBI Taxonomy" id="2498135"/>
    <lineage>
        <taxon>Bacteria</taxon>
        <taxon>Bacillati</taxon>
        <taxon>Actinomycetota</taxon>
        <taxon>Actinomycetes</taxon>
        <taxon>Streptosporangiales</taxon>
        <taxon>Nocardiopsidaceae</taxon>
        <taxon>Streptomonospora</taxon>
    </lineage>
</organism>
<dbReference type="Pfam" id="PF06240">
    <property type="entry name" value="COXG"/>
    <property type="match status" value="1"/>
</dbReference>
<dbReference type="InterPro" id="IPR010419">
    <property type="entry name" value="CO_DH_gsu"/>
</dbReference>
<protein>
    <submittedName>
        <fullName evidence="3">Carbon monoxide dehydrogenase subunit G (CoxG)</fullName>
    </submittedName>
</protein>
<evidence type="ECO:0000313" key="4">
    <source>
        <dbReference type="Proteomes" id="UP000292235"/>
    </source>
</evidence>
<dbReference type="PANTHER" id="PTHR38588">
    <property type="entry name" value="BLL0334 PROTEIN"/>
    <property type="match status" value="1"/>
</dbReference>
<dbReference type="InterPro" id="IPR023393">
    <property type="entry name" value="START-like_dom_sf"/>
</dbReference>
<name>A0A4P6PWC2_9ACTN</name>
<dbReference type="Proteomes" id="UP000292235">
    <property type="component" value="Chromosome"/>
</dbReference>
<feature type="compositionally biased region" description="Low complexity" evidence="1">
    <location>
        <begin position="171"/>
        <end position="212"/>
    </location>
</feature>
<feature type="transmembrane region" description="Helical" evidence="2">
    <location>
        <begin position="253"/>
        <end position="270"/>
    </location>
</feature>
<dbReference type="EMBL" id="CP036455">
    <property type="protein sequence ID" value="QBI52373.1"/>
    <property type="molecule type" value="Genomic_DNA"/>
</dbReference>
<dbReference type="AlphaFoldDB" id="A0A4P6PWC2"/>
<reference evidence="3 4" key="1">
    <citation type="submission" date="2019-02" db="EMBL/GenBank/DDBJ databases">
        <authorList>
            <person name="Khodamoradi S."/>
            <person name="Hahnke R.L."/>
            <person name="Kaempfer P."/>
            <person name="Schumann P."/>
            <person name="Rohde M."/>
            <person name="Steinert M."/>
            <person name="Luzhetskyy A."/>
            <person name="Wink J."/>
            <person name="Ruckert C."/>
        </authorList>
    </citation>
    <scope>NUCLEOTIDE SEQUENCE [LARGE SCALE GENOMIC DNA]</scope>
    <source>
        <strain evidence="3 4">M2</strain>
    </source>
</reference>
<evidence type="ECO:0000313" key="3">
    <source>
        <dbReference type="EMBL" id="QBI52373.1"/>
    </source>
</evidence>
<keyword evidence="2" id="KW-1133">Transmembrane helix</keyword>
<accession>A0A4P6PWC2</accession>
<keyword evidence="4" id="KW-1185">Reference proteome</keyword>
<dbReference type="SUPFAM" id="SSF55961">
    <property type="entry name" value="Bet v1-like"/>
    <property type="match status" value="1"/>
</dbReference>
<feature type="compositionally biased region" description="Basic and acidic residues" evidence="1">
    <location>
        <begin position="221"/>
        <end position="235"/>
    </location>
</feature>
<evidence type="ECO:0000256" key="1">
    <source>
        <dbReference type="SAM" id="MobiDB-lite"/>
    </source>
</evidence>
<sequence>MSTRLNNRFTVPVPVDRAWDVLMDVERIAPCMPGATLESVEGDTMTGKVRVKVGPITVTYRGEAHFTEVNEEERRVELHAGGKEARGTGTASATVTAQLFEDGDGSTEVEVDTDFTVTGRVAQFGRGVMADVSAKLVAKFAENLAAELQGGSPEEPRREEARTGAVGGSGSSQSASGSSAGTHAGEPKPATGEQQESAASAESAATASSETGLHAGTHSPVRTDMRSDSPGMRARDDSIDLVSTVGMPLLKRALPVLGVAAVLAVVFGWLRRRRRDR</sequence>
<keyword evidence="2" id="KW-0472">Membrane</keyword>
<evidence type="ECO:0000256" key="2">
    <source>
        <dbReference type="SAM" id="Phobius"/>
    </source>
</evidence>
<dbReference type="CDD" id="cd07823">
    <property type="entry name" value="SRPBCC_5"/>
    <property type="match status" value="1"/>
</dbReference>
<dbReference type="RefSeq" id="WP_131096934.1">
    <property type="nucleotide sequence ID" value="NZ_CP036455.1"/>
</dbReference>